<feature type="region of interest" description="Disordered" evidence="3">
    <location>
        <begin position="447"/>
        <end position="551"/>
    </location>
</feature>
<feature type="compositionally biased region" description="Low complexity" evidence="3">
    <location>
        <begin position="513"/>
        <end position="529"/>
    </location>
</feature>
<protein>
    <submittedName>
        <fullName evidence="5">F-box domain containing protein</fullName>
    </submittedName>
</protein>
<keyword evidence="2" id="KW-0804">Transcription</keyword>
<keyword evidence="1" id="KW-0805">Transcription regulation</keyword>
<accession>A0ABQ5D0L4</accession>
<dbReference type="Pfam" id="PF14215">
    <property type="entry name" value="bHLH-MYC_N"/>
    <property type="match status" value="1"/>
</dbReference>
<sequence length="995" mass="110477">MPLGDHAAHWSSYIGEVIRGVPLYYPSWLKVLKERKAALITDIGTQFDLRPHMESPDWTEINAGIQQHLQKAYNTNKVAFKAHHWVIDRDLLCGEDQADTRKEEAVATAPTLMMRFNPWLEGVSSEGTFSVLVGYCQHGPQPAQVRPRLKARSTAYTKSGEFGAGTTRRVPDDQRTKDEDAMAIMSADVARSHGNDGGGEDHPPPHHVPSGCMGCFANRGKGKRKPNLGGKAAGRLNTPDKTRNLSLKEITDKKGPVPIRFELRDKQTVMPLGDHAAHWSSYIGEVIRGVPLYYPSWLKVPKERKAALITDIGTQFDLRPHMESPDWTEINAGIQQHLQKAYNTNKAAFKAQHWVIDPTTGTYNVEKIRRARPEDITAEEWDKDPGRLLAFEMRWQSSGTQEYPSLIDTFFVAHTVNGEFLQDEDRRIYEEMRRLEATGTYSDDEINRLARRDKQRGHIPGVGRFESGGASGSGGCRDDEESADDQEDEDEDGDGDNSGVVKNMKKPGQAPRGVPVGPKVGFKPVKQVFRQVSKKNNVNTSGNKKKDADAEPTIEVSNSNSFDVLNSVEIDVYLGTNSGTSNLASKKANFGGSSSLNVEASSTNTTPIVDKINKYEKLVIDGKVSLVDDEGKSLKNVAYSDNHDSEDEVESVDNNMAHFMALEMVGFGNNSLLEQLRDTYENVDYDYDPYDDDGYEGQKIPDNIQSICDNLDITVRDGTLKVEHMIGQEATEEIASTGAETNSGDYTPYENHEYQQYQGLQPELSQDDRSLIGKVAADHSHKWIFKEPSDQEINFLSTWNNSADSHPRTWEAQFQAGIKTIALVAVREGVIQLGSIHKVIEDLSYVVMLRKKLSYIESIPGVLLPHPSASLYPFKPEGYNTPEAWPSFHGGVNDLAATPYNQPLNVTPSMSSLEALLSKLPSVVPVCSSPMAAPPFCEAAQPHFVTVSPEKEVAEDEEIKDVGESSSSMSSYGHHHQHFAHHEMNVSSCMANNRY</sequence>
<evidence type="ECO:0000256" key="2">
    <source>
        <dbReference type="ARBA" id="ARBA00023163"/>
    </source>
</evidence>
<organism evidence="5 6">
    <name type="scientific">Tanacetum coccineum</name>
    <dbReference type="NCBI Taxonomy" id="301880"/>
    <lineage>
        <taxon>Eukaryota</taxon>
        <taxon>Viridiplantae</taxon>
        <taxon>Streptophyta</taxon>
        <taxon>Embryophyta</taxon>
        <taxon>Tracheophyta</taxon>
        <taxon>Spermatophyta</taxon>
        <taxon>Magnoliopsida</taxon>
        <taxon>eudicotyledons</taxon>
        <taxon>Gunneridae</taxon>
        <taxon>Pentapetalae</taxon>
        <taxon>asterids</taxon>
        <taxon>campanulids</taxon>
        <taxon>Asterales</taxon>
        <taxon>Asteraceae</taxon>
        <taxon>Asteroideae</taxon>
        <taxon>Anthemideae</taxon>
        <taxon>Anthemidinae</taxon>
        <taxon>Tanacetum</taxon>
    </lineage>
</organism>
<proteinExistence type="predicted"/>
<reference evidence="5" key="1">
    <citation type="journal article" date="2022" name="Int. J. Mol. Sci.">
        <title>Draft Genome of Tanacetum Coccineum: Genomic Comparison of Closely Related Tanacetum-Family Plants.</title>
        <authorList>
            <person name="Yamashiro T."/>
            <person name="Shiraishi A."/>
            <person name="Nakayama K."/>
            <person name="Satake H."/>
        </authorList>
    </citation>
    <scope>NUCLEOTIDE SEQUENCE</scope>
</reference>
<name>A0ABQ5D0L4_9ASTR</name>
<dbReference type="EMBL" id="BQNB010014791">
    <property type="protein sequence ID" value="GJT32412.1"/>
    <property type="molecule type" value="Genomic_DNA"/>
</dbReference>
<feature type="domain" description="Transcription factor MYC/MYB N-terminal" evidence="4">
    <location>
        <begin position="767"/>
        <end position="851"/>
    </location>
</feature>
<evidence type="ECO:0000313" key="5">
    <source>
        <dbReference type="EMBL" id="GJT32412.1"/>
    </source>
</evidence>
<evidence type="ECO:0000259" key="4">
    <source>
        <dbReference type="Pfam" id="PF14215"/>
    </source>
</evidence>
<dbReference type="InterPro" id="IPR025610">
    <property type="entry name" value="MYC/MYB_N"/>
</dbReference>
<dbReference type="PANTHER" id="PTHR46633:SF7">
    <property type="entry name" value="TRANSCRIPTION FACTOR MYC_MYB DOMAIN-CONTAINING PROTEIN-RELATED"/>
    <property type="match status" value="1"/>
</dbReference>
<dbReference type="PANTHER" id="PTHR46633">
    <property type="entry name" value="TRANSCRIPTION FACTOR MYC/MYB-RELATED"/>
    <property type="match status" value="1"/>
</dbReference>
<gene>
    <name evidence="5" type="ORF">Tco_0922831</name>
</gene>
<evidence type="ECO:0000256" key="3">
    <source>
        <dbReference type="SAM" id="MobiDB-lite"/>
    </source>
</evidence>
<evidence type="ECO:0000313" key="6">
    <source>
        <dbReference type="Proteomes" id="UP001151760"/>
    </source>
</evidence>
<feature type="compositionally biased region" description="Acidic residues" evidence="3">
    <location>
        <begin position="478"/>
        <end position="495"/>
    </location>
</feature>
<reference evidence="5" key="2">
    <citation type="submission" date="2022-01" db="EMBL/GenBank/DDBJ databases">
        <authorList>
            <person name="Yamashiro T."/>
            <person name="Shiraishi A."/>
            <person name="Satake H."/>
            <person name="Nakayama K."/>
        </authorList>
    </citation>
    <scope>NUCLEOTIDE SEQUENCE</scope>
</reference>
<dbReference type="Proteomes" id="UP001151760">
    <property type="component" value="Unassembled WGS sequence"/>
</dbReference>
<keyword evidence="6" id="KW-1185">Reference proteome</keyword>
<comment type="caution">
    <text evidence="5">The sequence shown here is derived from an EMBL/GenBank/DDBJ whole genome shotgun (WGS) entry which is preliminary data.</text>
</comment>
<evidence type="ECO:0000256" key="1">
    <source>
        <dbReference type="ARBA" id="ARBA00023015"/>
    </source>
</evidence>